<accession>A0A8J8NVK9</accession>
<dbReference type="AlphaFoldDB" id="A0A8J8NVK9"/>
<gene>
    <name evidence="1" type="ORF">FGO68_gene1294</name>
</gene>
<evidence type="ECO:0000313" key="1">
    <source>
        <dbReference type="EMBL" id="TNV81928.1"/>
    </source>
</evidence>
<sequence>MPLLALNPRLREWSFRTESELVFFLKVLADDEKSIQEHQGKNSGTATYHRQVQDLLYIDLPASRKYFPVTYQMYFKIFEKRSLIYTYHILKRLVLAAQKNGQPTHFRRSIKQLTIEFDHSSYQSQLNSQSDMEQVANFNEFLNTKLSRQTEIRLIIDDIITEPCQDDEEESKRGPILSFLLPNACNHLTLNRVKCNFPKSNKKDLKKLFRFAKDIKILRFADLRTDSVRNLMKVVMGTDKHIDTLVLDLNEKHCGEPEDMELSNILFNLKPHKVSNLFINYIYITQKTEMDTLKLMLRQINLLSDFEGKTTQIRIGECKHQIKFLEVLILEQK</sequence>
<reference evidence="1" key="1">
    <citation type="submission" date="2019-06" db="EMBL/GenBank/DDBJ databases">
        <authorList>
            <person name="Zheng W."/>
        </authorList>
    </citation>
    <scope>NUCLEOTIDE SEQUENCE</scope>
    <source>
        <strain evidence="1">QDHG01</strain>
    </source>
</reference>
<dbReference type="Proteomes" id="UP000785679">
    <property type="component" value="Unassembled WGS sequence"/>
</dbReference>
<dbReference type="EMBL" id="RRYP01005564">
    <property type="protein sequence ID" value="TNV81928.1"/>
    <property type="molecule type" value="Genomic_DNA"/>
</dbReference>
<keyword evidence="2" id="KW-1185">Reference proteome</keyword>
<comment type="caution">
    <text evidence="1">The sequence shown here is derived from an EMBL/GenBank/DDBJ whole genome shotgun (WGS) entry which is preliminary data.</text>
</comment>
<evidence type="ECO:0000313" key="2">
    <source>
        <dbReference type="Proteomes" id="UP000785679"/>
    </source>
</evidence>
<name>A0A8J8NVK9_HALGN</name>
<protein>
    <submittedName>
        <fullName evidence="1">Uncharacterized protein</fullName>
    </submittedName>
</protein>
<organism evidence="1 2">
    <name type="scientific">Halteria grandinella</name>
    <dbReference type="NCBI Taxonomy" id="5974"/>
    <lineage>
        <taxon>Eukaryota</taxon>
        <taxon>Sar</taxon>
        <taxon>Alveolata</taxon>
        <taxon>Ciliophora</taxon>
        <taxon>Intramacronucleata</taxon>
        <taxon>Spirotrichea</taxon>
        <taxon>Stichotrichia</taxon>
        <taxon>Sporadotrichida</taxon>
        <taxon>Halteriidae</taxon>
        <taxon>Halteria</taxon>
    </lineage>
</organism>
<proteinExistence type="predicted"/>